<accession>A0ACC7P4V0</accession>
<name>A0ACC7P4V0_9BACL</name>
<dbReference type="Proteomes" id="UP001631969">
    <property type="component" value="Unassembled WGS sequence"/>
</dbReference>
<gene>
    <name evidence="1" type="ORF">ACI1P1_13665</name>
</gene>
<reference evidence="1" key="1">
    <citation type="submission" date="2024-12" db="EMBL/GenBank/DDBJ databases">
        <authorList>
            <person name="Wu N."/>
        </authorList>
    </citation>
    <scope>NUCLEOTIDE SEQUENCE</scope>
    <source>
        <strain evidence="1">P15</strain>
    </source>
</reference>
<organism evidence="1 2">
    <name type="scientific">Paenibacillus mesotrionivorans</name>
    <dbReference type="NCBI Taxonomy" id="3160968"/>
    <lineage>
        <taxon>Bacteria</taxon>
        <taxon>Bacillati</taxon>
        <taxon>Bacillota</taxon>
        <taxon>Bacilli</taxon>
        <taxon>Bacillales</taxon>
        <taxon>Paenibacillaceae</taxon>
        <taxon>Paenibacillus</taxon>
    </lineage>
</organism>
<evidence type="ECO:0000313" key="1">
    <source>
        <dbReference type="EMBL" id="MFM9329337.1"/>
    </source>
</evidence>
<comment type="caution">
    <text evidence="1">The sequence shown here is derived from an EMBL/GenBank/DDBJ whole genome shotgun (WGS) entry which is preliminary data.</text>
</comment>
<keyword evidence="2" id="KW-1185">Reference proteome</keyword>
<dbReference type="EMBL" id="JBJURJ010000008">
    <property type="protein sequence ID" value="MFM9329337.1"/>
    <property type="molecule type" value="Genomic_DNA"/>
</dbReference>
<sequence length="137" mass="16507">MDAGNGFFYNLDYKTRDSLLKLEINWEDKAMTRRIIRYEPIKIDVLKKLIEMRFINLEEQQNNAPKVQDFYEFLVRYPNVLVYGYVVSPFRKDYRVSIEGMIVNDQDVDKLLMEEFLEFSKTADQVRIDEGLVCWWD</sequence>
<proteinExistence type="predicted"/>
<protein>
    <submittedName>
        <fullName evidence="1">Uncharacterized protein</fullName>
    </submittedName>
</protein>
<evidence type="ECO:0000313" key="2">
    <source>
        <dbReference type="Proteomes" id="UP001631969"/>
    </source>
</evidence>